<dbReference type="SUPFAM" id="SSF53335">
    <property type="entry name" value="S-adenosyl-L-methionine-dependent methyltransferases"/>
    <property type="match status" value="1"/>
</dbReference>
<dbReference type="Pfam" id="PF21089">
    <property type="entry name" value="PKS_DH_N"/>
    <property type="match status" value="1"/>
</dbReference>
<dbReference type="PROSITE" id="PS52019">
    <property type="entry name" value="PKS_MFAS_DH"/>
    <property type="match status" value="1"/>
</dbReference>
<dbReference type="SMART" id="SM00825">
    <property type="entry name" value="PKS_KS"/>
    <property type="match status" value="1"/>
</dbReference>
<dbReference type="Pfam" id="PF00109">
    <property type="entry name" value="ketoacyl-synt"/>
    <property type="match status" value="1"/>
</dbReference>
<feature type="region of interest" description="N-terminal hotdog fold" evidence="6">
    <location>
        <begin position="962"/>
        <end position="1099"/>
    </location>
</feature>
<evidence type="ECO:0008006" key="11">
    <source>
        <dbReference type="Google" id="ProtNLM"/>
    </source>
</evidence>
<dbReference type="InterPro" id="IPR020841">
    <property type="entry name" value="PKS_Beta-ketoAc_synthase_dom"/>
</dbReference>
<feature type="region of interest" description="C-terminal hotdog fold" evidence="6">
    <location>
        <begin position="1135"/>
        <end position="1289"/>
    </location>
</feature>
<dbReference type="InterPro" id="IPR049551">
    <property type="entry name" value="PKS_DH_C"/>
</dbReference>
<dbReference type="CDD" id="cd00833">
    <property type="entry name" value="PKS"/>
    <property type="match status" value="1"/>
</dbReference>
<dbReference type="Gene3D" id="3.30.559.10">
    <property type="entry name" value="Chloramphenicol acetyltransferase-like domain"/>
    <property type="match status" value="1"/>
</dbReference>
<dbReference type="Proteomes" id="UP001152300">
    <property type="component" value="Unassembled WGS sequence"/>
</dbReference>
<dbReference type="Pfam" id="PF00698">
    <property type="entry name" value="Acyl_transf_1"/>
    <property type="match status" value="1"/>
</dbReference>
<dbReference type="OrthoDB" id="329835at2759"/>
<gene>
    <name evidence="9" type="ORF">OCU04_006149</name>
</gene>
<dbReference type="InterPro" id="IPR016039">
    <property type="entry name" value="Thiolase-like"/>
</dbReference>
<keyword evidence="2" id="KW-0808">Transferase</keyword>
<keyword evidence="3" id="KW-0511">Multifunctional enzyme</keyword>
<evidence type="ECO:0000256" key="1">
    <source>
        <dbReference type="ARBA" id="ARBA00005232"/>
    </source>
</evidence>
<dbReference type="InterPro" id="IPR001227">
    <property type="entry name" value="Ac_transferase_dom_sf"/>
</dbReference>
<dbReference type="Gene3D" id="3.40.47.10">
    <property type="match status" value="1"/>
</dbReference>
<dbReference type="PROSITE" id="PS00440">
    <property type="entry name" value="ACYLTRANSF_C_2"/>
    <property type="match status" value="1"/>
</dbReference>
<dbReference type="InterPro" id="IPR050091">
    <property type="entry name" value="PKS_NRPS_Biosynth_Enz"/>
</dbReference>
<dbReference type="InterPro" id="IPR009081">
    <property type="entry name" value="PP-bd_ACP"/>
</dbReference>
<evidence type="ECO:0000256" key="4">
    <source>
        <dbReference type="ARBA" id="ARBA00023315"/>
    </source>
</evidence>
<evidence type="ECO:0000313" key="9">
    <source>
        <dbReference type="EMBL" id="KAJ8065464.1"/>
    </source>
</evidence>
<dbReference type="CDD" id="cd05195">
    <property type="entry name" value="enoyl_red"/>
    <property type="match status" value="1"/>
</dbReference>
<dbReference type="PROSITE" id="PS52004">
    <property type="entry name" value="KS3_2"/>
    <property type="match status" value="1"/>
</dbReference>
<keyword evidence="10" id="KW-1185">Reference proteome</keyword>
<dbReference type="InterPro" id="IPR049900">
    <property type="entry name" value="PKS_mFAS_DH"/>
</dbReference>
<evidence type="ECO:0000313" key="10">
    <source>
        <dbReference type="Proteomes" id="UP001152300"/>
    </source>
</evidence>
<dbReference type="InterPro" id="IPR016035">
    <property type="entry name" value="Acyl_Trfase/lysoPLipase"/>
</dbReference>
<dbReference type="SMART" id="SM00829">
    <property type="entry name" value="PKS_ER"/>
    <property type="match status" value="1"/>
</dbReference>
<dbReference type="Gene3D" id="3.40.50.150">
    <property type="entry name" value="Vaccinia Virus protein VP39"/>
    <property type="match status" value="1"/>
</dbReference>
<dbReference type="Pfam" id="PF23297">
    <property type="entry name" value="ACP_SdgA_C"/>
    <property type="match status" value="1"/>
</dbReference>
<evidence type="ECO:0000256" key="3">
    <source>
        <dbReference type="ARBA" id="ARBA00023268"/>
    </source>
</evidence>
<dbReference type="Pfam" id="PF00107">
    <property type="entry name" value="ADH_zinc_N"/>
    <property type="match status" value="1"/>
</dbReference>
<dbReference type="Gene3D" id="1.10.1200.10">
    <property type="entry name" value="ACP-like"/>
    <property type="match status" value="1"/>
</dbReference>
<keyword evidence="4" id="KW-0012">Acyltransferase</keyword>
<dbReference type="InterPro" id="IPR011032">
    <property type="entry name" value="GroES-like_sf"/>
</dbReference>
<dbReference type="InterPro" id="IPR029063">
    <property type="entry name" value="SAM-dependent_MTases_sf"/>
</dbReference>
<dbReference type="GO" id="GO:0006633">
    <property type="term" value="P:fatty acid biosynthetic process"/>
    <property type="evidence" value="ECO:0007669"/>
    <property type="project" value="TreeGrafter"/>
</dbReference>
<feature type="active site" description="Proton donor; for dehydratase activity" evidence="6">
    <location>
        <position position="1200"/>
    </location>
</feature>
<dbReference type="InterPro" id="IPR013217">
    <property type="entry name" value="Methyltransf_12"/>
</dbReference>
<feature type="active site" description="Proton acceptor" evidence="5">
    <location>
        <position position="2862"/>
    </location>
</feature>
<dbReference type="InterPro" id="IPR042231">
    <property type="entry name" value="Cho/carn_acyl_trans_2"/>
</dbReference>
<dbReference type="GO" id="GO:0016491">
    <property type="term" value="F:oxidoreductase activity"/>
    <property type="evidence" value="ECO:0007669"/>
    <property type="project" value="InterPro"/>
</dbReference>
<dbReference type="SUPFAM" id="SSF50129">
    <property type="entry name" value="GroES-like"/>
    <property type="match status" value="1"/>
</dbReference>
<dbReference type="PANTHER" id="PTHR43775:SF22">
    <property type="entry name" value="SYNTHASE, PUTATIVE (JCVI)-RELATED"/>
    <property type="match status" value="1"/>
</dbReference>
<dbReference type="Gene3D" id="3.30.70.3290">
    <property type="match status" value="1"/>
</dbReference>
<dbReference type="InterPro" id="IPR020807">
    <property type="entry name" value="PKS_DH"/>
</dbReference>
<comment type="caution">
    <text evidence="9">The sequence shown here is derived from an EMBL/GenBank/DDBJ whole genome shotgun (WGS) entry which is preliminary data.</text>
</comment>
<dbReference type="GO" id="GO:0004312">
    <property type="term" value="F:fatty acid synthase activity"/>
    <property type="evidence" value="ECO:0007669"/>
    <property type="project" value="TreeGrafter"/>
</dbReference>
<dbReference type="Gene3D" id="3.40.366.10">
    <property type="entry name" value="Malonyl-Coenzyme A Acyl Carrier Protein, domain 2"/>
    <property type="match status" value="1"/>
</dbReference>
<dbReference type="Gene3D" id="3.30.559.70">
    <property type="entry name" value="Choline/Carnitine o-acyltransferase, domain 2"/>
    <property type="match status" value="1"/>
</dbReference>
<feature type="active site" description="Proton acceptor; for dehydratase activity" evidence="6">
    <location>
        <position position="994"/>
    </location>
</feature>
<dbReference type="PANTHER" id="PTHR43775">
    <property type="entry name" value="FATTY ACID SYNTHASE"/>
    <property type="match status" value="1"/>
</dbReference>
<evidence type="ECO:0000256" key="5">
    <source>
        <dbReference type="PIRSR" id="PIRSR600542-1"/>
    </source>
</evidence>
<dbReference type="InterPro" id="IPR039551">
    <property type="entry name" value="Cho/carn_acyl_trans"/>
</dbReference>
<dbReference type="InterPro" id="IPR049552">
    <property type="entry name" value="PKS_DH_N"/>
</dbReference>
<evidence type="ECO:0000256" key="2">
    <source>
        <dbReference type="ARBA" id="ARBA00022679"/>
    </source>
</evidence>
<dbReference type="SUPFAM" id="SSF53901">
    <property type="entry name" value="Thiolase-like"/>
    <property type="match status" value="1"/>
</dbReference>
<dbReference type="InterPro" id="IPR036291">
    <property type="entry name" value="NAD(P)-bd_dom_sf"/>
</dbReference>
<dbReference type="InterPro" id="IPR023213">
    <property type="entry name" value="CAT-like_dom_sf"/>
</dbReference>
<dbReference type="Pfam" id="PF02801">
    <property type="entry name" value="Ketoacyl-synt_C"/>
    <property type="match status" value="1"/>
</dbReference>
<dbReference type="Gene3D" id="3.10.129.110">
    <property type="entry name" value="Polyketide synthase dehydratase"/>
    <property type="match status" value="1"/>
</dbReference>
<dbReference type="SUPFAM" id="SSF51735">
    <property type="entry name" value="NAD(P)-binding Rossmann-fold domains"/>
    <property type="match status" value="1"/>
</dbReference>
<dbReference type="Gene3D" id="3.90.180.10">
    <property type="entry name" value="Medium-chain alcohol dehydrogenases, catalytic domain"/>
    <property type="match status" value="1"/>
</dbReference>
<dbReference type="CDD" id="cd02440">
    <property type="entry name" value="AdoMet_MTases"/>
    <property type="match status" value="1"/>
</dbReference>
<name>A0A9X0DJQ1_9HELO</name>
<dbReference type="GO" id="GO:0044550">
    <property type="term" value="P:secondary metabolite biosynthetic process"/>
    <property type="evidence" value="ECO:0007669"/>
    <property type="project" value="UniProtKB-ARBA"/>
</dbReference>
<evidence type="ECO:0000259" key="8">
    <source>
        <dbReference type="PROSITE" id="PS52019"/>
    </source>
</evidence>
<dbReference type="SUPFAM" id="SSF52151">
    <property type="entry name" value="FabD/lysophospholipase-like"/>
    <property type="match status" value="1"/>
</dbReference>
<dbReference type="InterPro" id="IPR042104">
    <property type="entry name" value="PKS_dehydratase_sf"/>
</dbReference>
<proteinExistence type="inferred from homology"/>
<dbReference type="Pfam" id="PF14765">
    <property type="entry name" value="PS-DH"/>
    <property type="match status" value="1"/>
</dbReference>
<dbReference type="PROSITE" id="PS00439">
    <property type="entry name" value="ACYLTRANSF_C_1"/>
    <property type="match status" value="1"/>
</dbReference>
<organism evidence="9 10">
    <name type="scientific">Sclerotinia nivalis</name>
    <dbReference type="NCBI Taxonomy" id="352851"/>
    <lineage>
        <taxon>Eukaryota</taxon>
        <taxon>Fungi</taxon>
        <taxon>Dikarya</taxon>
        <taxon>Ascomycota</taxon>
        <taxon>Pezizomycotina</taxon>
        <taxon>Leotiomycetes</taxon>
        <taxon>Helotiales</taxon>
        <taxon>Sclerotiniaceae</taxon>
        <taxon>Sclerotinia</taxon>
    </lineage>
</organism>
<dbReference type="SUPFAM" id="SSF47336">
    <property type="entry name" value="ACP-like"/>
    <property type="match status" value="1"/>
</dbReference>
<dbReference type="InterPro" id="IPR014043">
    <property type="entry name" value="Acyl_transferase_dom"/>
</dbReference>
<feature type="domain" description="PKS/mFAS DH" evidence="8">
    <location>
        <begin position="962"/>
        <end position="1289"/>
    </location>
</feature>
<protein>
    <recommendedName>
        <fullName evidence="11">Carrier domain-containing protein</fullName>
    </recommendedName>
</protein>
<dbReference type="InterPro" id="IPR000542">
    <property type="entry name" value="Carn_acyl_trans"/>
</dbReference>
<comment type="similarity">
    <text evidence="1">Belongs to the carnitine/choline acetyltransferase family.</text>
</comment>
<dbReference type="SUPFAM" id="SSF52777">
    <property type="entry name" value="CoA-dependent acyltransferases"/>
    <property type="match status" value="2"/>
</dbReference>
<dbReference type="SMART" id="SM00826">
    <property type="entry name" value="PKS_DH"/>
    <property type="match status" value="1"/>
</dbReference>
<dbReference type="InterPro" id="IPR020843">
    <property type="entry name" value="ER"/>
</dbReference>
<dbReference type="EMBL" id="JAPEIS010000006">
    <property type="protein sequence ID" value="KAJ8065464.1"/>
    <property type="molecule type" value="Genomic_DNA"/>
</dbReference>
<dbReference type="InterPro" id="IPR013149">
    <property type="entry name" value="ADH-like_C"/>
</dbReference>
<dbReference type="InterPro" id="IPR014031">
    <property type="entry name" value="Ketoacyl_synth_C"/>
</dbReference>
<dbReference type="Pfam" id="PF08242">
    <property type="entry name" value="Methyltransf_12"/>
    <property type="match status" value="1"/>
</dbReference>
<accession>A0A9X0DJQ1</accession>
<dbReference type="SUPFAM" id="SSF55048">
    <property type="entry name" value="Probable ACP-binding domain of malonyl-CoA ACP transacylase"/>
    <property type="match status" value="1"/>
</dbReference>
<reference evidence="9" key="1">
    <citation type="submission" date="2022-11" db="EMBL/GenBank/DDBJ databases">
        <title>Genome Resource of Sclerotinia nivalis Strain SnTB1, a Plant Pathogen Isolated from American Ginseng.</title>
        <authorList>
            <person name="Fan S."/>
        </authorList>
    </citation>
    <scope>NUCLEOTIDE SEQUENCE</scope>
    <source>
        <strain evidence="9">SnTB1</strain>
    </source>
</reference>
<sequence length="3137" mass="350034">MSESNIPIAVIGLACRFPGGIHDAESLWEVLIRGQSTWSDVPIDRYNWRSFHHPTRGSSSAHSSRGGYFLKSNVAEFDAGFFGISELEAAAIDPQQRILLEVTYEAMENAGLSIDSVKGSRTGVYVATFTHDYENMMYHDSISLPKYGMTGVGTAIASNRISYFFDLKGPSISLDTGCSGSLVALHQACQSLRLGETNTNFVGGTNLILSPDTMIPMDNLHLLNNNGTCYPFDKRGSGYGRGEGAALIILKRLDDALSAGDSIRAIIRNTAIGQDGRTAGITFPNQNAQESLIRSAYKAISLNPCYTGYVEAHGTGTIAGDVTEINALGRVFCENREHDEPLYVGSVKGTIGHLESVSGLAGLIKVILMLEKGVIPATPGFENPKDGLNLPKWNIKIPQSPQNWPNNLPRRASLNSFGYGGANAHAIIEAALVDHVGTNGTVSVNCHSDHRSRVLGRNGLSKKLTNGVLNGKVNGKSKKATTRDQTFQIFPLVAKTEGTLRLVANGLRNWASKNAISDHSSADIAHTLTRRSSNMPWHYSLVASGAEQLVSKLEPKELKLTRVSNKVDVFYIFTGQGTQWHGMARELIDSSTVFRDSLNSSETILKSLGSSWSLLEELGRDENTTRIDESMISQPATTAIQVALVQLLRSLNITPDRVLGHSSGELAAAYTAGILDHESVLKLSYYRGLLGNYCKRVLCKNGAMLVVGLGGYEIMAYVKRITSGRVSIACFNSPSSTTISGDEGAINELSGILQRFGISSRKLRVDTAYHSYHMEIVAEWYLGSIEDIRCLDPSTSTIFHSSVTGKRKHRGFDAAYWTENLVSKVLFTQALQGLCEQVESEIDSEAISSSCIILEIGPSNALNFSITQTLTYKQLDSARYTYMSTLKKGCDSQLTFLEAISYLFDSGYPVDIASANRLNNLTRRSRVSLLVNLPTYPWDHSASYWYESQVCKEHRLRIHPYHDLLGIRIPGSPNIQPKWRHILNIESSPWLKDHAVDGRLVFPGAGYLAMAIEAKRQLLQDIEPKRSVRNYIIKDIIFSKFLEIPDRIKSTEVQLSLNSPINGQNGIEEWQEFRVTSTPNSGVTTENCKGLIKIELAHDVPSNVDDSALGDFKQEQDHAARVAEERLVDLENNLYHKLDEKTFYQQLESTGNYWGPSFAAITDFMLGDSEAIGKITVPNVAETMPGGFMQPHVIHPTTLDALIHSGLVLSTSTQSSGSDVMVPIYIREVVISANVLNNPGQRLSFMTRLKSTTSSSTSSDVSAFQRTSSQKRLKCVQIREAGFRRTAGSGYCSIGFDPSFCYNVEWGLDLDYSQPELHSKVEKHQSSVFTPENRLKILNDQAWYYIDACLNTIDEKDVESKYAMYYEWMVQLKSFKTNSSRVKHSKFPVQDVRGLGVDAEAVMRIGTNLKSILSGRIDPLQLLLEHDLLRRIYAEGTGARQCHHFLGTYVKKLAFKNPNMKVLEIGAGTASATLPLFEKLSQDGNLPLRQYDFTDISPWFFENARALLQRWQNHLCLKTFDCSKDPMEQKFEAGTYDLIIAYNSIHASRSIDESMTNVRKLLKIGGRLILIEITRLEPFVSAIFGLLPGWYMNRTDGREGAPLLSTEQWNFRLLQGGFNGCEFIKHDEDGPSRTTSMIVSKAIPLSQEKSTIRPSYLVHDDSGTVRSLLGQKLQKLSFRSSTPHISSQNTDKEAVYVIIDDSLNSSLLSSSSQVIGGLLKVIAEAKNILWIITARYPPKLSRRLSGLATGFARGVRIQNQAINFVTLDIQGESINFDDLDQKINSIFNASFFREKSSTDTDYIYRDGKILIPRLKPKRKYQMTSLSDATTQSVLYHQPKDIIQPLRGRCTNSATFQFTANNLSKATLNPGDIEVKVEAWSVYTEELSASFGNSQPESGHSIVGGFAGTVIAAGHQDYWKVGDQICGWSKAVFANSIRVNADDVCRYPKSISLGEAACIPTTFMMAFHALLEVARIRKGQMVVIHDADSPVGHAAIQVARYIGANIIAVITRSEHRQSLIDNYKLSNDIIVFPRDVSTYKLAILRLAGIEGPQVILHLSAEDIQFIEESMACLARFGTFVKIGSSDISSKLSTSSDIFEKKISLISLDLAATSELQPQRMAELMRHVNLMFKNHNPRSIRPVLTMNIGDVDSAVNRIEQENLTGQIVLEASDTATVNLVSMPSPLIFTDEATYFVVGNSIILTVDMYKFLLLHGARNILILFTGSWEEKTKIEKWLAHEERNIRIVSSIDDISTHLHDAPPIRGMIWTELFLTVNPATADDAAAYIEGDFNYIDVLMSYISPEILDFLIIISSSFVFPRARNGSIECAISSSRKAFIESHLRPRTKLIHVDMANLSPMSKNYQSEQEELSLGRSSYSRREMFQILESEIISNNENGYYSQIITGLRDSKLSGARKLPLHSSLLKYLPGIWKQEESSINAPLDKATPGTTDDSLEDAKTEAQAHRIVKLTVQKKIASMMAVHYELIDMKMAIEDFGLDSLIIFTFRNWIFQNFRADLDVGAITSAQSIDDLASRILSIKNFPNQEQSAEHKHAFEPTSPSRFHTKSHTNLLPKQPLPALEDTLRHYVNAARPFCSSEELERTKQLAQELKLVGGQGQMLQARLLERKNDPTIDNWLSDIYLTRRFLRQRAPLVATQSYFGTHPNGRSAHTQAERATIVTLAALKFKQRYETESLPKRELYGQSIDTYAYRYLFNVCREPHLNEDIVREYPNENYIVVFNNGHGYKINLTKNHEAITFSDLKTKFEEIIYKPIEPKSWVGILTADDRDNWAKARNTLLEVNERNKVSIKTIEAAAFVVCLDDATPETPSQRFSQFLFGDGSNRWYDKSLQFVICKNGVSASVCEHSVLDGITIEVLHEFINEAIISHKSPTNTNGSIVSADPDTPEILPLVPSPILENRTQHIRQSLARQTSKYSFTHLEMNNLNHNFLSKKGLPTQSGIQLAIQLANHRFFGHNPSAIETVSLAQFRQGRVEVHHITTPLMAQFLATNKHAINIHSRELLYEAAKEHAKSLTRASKGRGFSRHLLALEWMIKEGEETPSLFLDAVYQRMKPERAVTSCFNTGWLEGGFVYPFPGSILVYFEVKREAVSFSVFGNDSDVERFRELLEIAGDQIRSLLDDY</sequence>
<evidence type="ECO:0000256" key="6">
    <source>
        <dbReference type="PROSITE-ProRule" id="PRU01363"/>
    </source>
</evidence>
<feature type="domain" description="Ketosynthase family 3 (KS3)" evidence="7">
    <location>
        <begin position="5"/>
        <end position="430"/>
    </location>
</feature>
<dbReference type="InterPro" id="IPR014030">
    <property type="entry name" value="Ketoacyl_synth_N"/>
</dbReference>
<dbReference type="SMART" id="SM00827">
    <property type="entry name" value="PKS_AT"/>
    <property type="match status" value="1"/>
</dbReference>
<evidence type="ECO:0000259" key="7">
    <source>
        <dbReference type="PROSITE" id="PS52004"/>
    </source>
</evidence>
<dbReference type="InterPro" id="IPR036736">
    <property type="entry name" value="ACP-like_sf"/>
</dbReference>
<dbReference type="Pfam" id="PF00755">
    <property type="entry name" value="Carn_acyltransf"/>
    <property type="match status" value="1"/>
</dbReference>
<dbReference type="InterPro" id="IPR016036">
    <property type="entry name" value="Malonyl_transacylase_ACP-bd"/>
</dbReference>